<proteinExistence type="predicted"/>
<feature type="region of interest" description="Disordered" evidence="1">
    <location>
        <begin position="126"/>
        <end position="149"/>
    </location>
</feature>
<keyword evidence="3" id="KW-1185">Reference proteome</keyword>
<protein>
    <submittedName>
        <fullName evidence="2">Uncharacterized protein</fullName>
    </submittedName>
</protein>
<organism evidence="2 3">
    <name type="scientific">Allacma fusca</name>
    <dbReference type="NCBI Taxonomy" id="39272"/>
    <lineage>
        <taxon>Eukaryota</taxon>
        <taxon>Metazoa</taxon>
        <taxon>Ecdysozoa</taxon>
        <taxon>Arthropoda</taxon>
        <taxon>Hexapoda</taxon>
        <taxon>Collembola</taxon>
        <taxon>Symphypleona</taxon>
        <taxon>Sminthuridae</taxon>
        <taxon>Allacma</taxon>
    </lineage>
</organism>
<name>A0A8J2LAH0_9HEXA</name>
<dbReference type="AlphaFoldDB" id="A0A8J2LAH0"/>
<dbReference type="Proteomes" id="UP000708208">
    <property type="component" value="Unassembled WGS sequence"/>
</dbReference>
<evidence type="ECO:0000313" key="2">
    <source>
        <dbReference type="EMBL" id="CAG7831797.1"/>
    </source>
</evidence>
<accession>A0A8J2LAH0</accession>
<evidence type="ECO:0000256" key="1">
    <source>
        <dbReference type="SAM" id="MobiDB-lite"/>
    </source>
</evidence>
<dbReference type="EMBL" id="CAJVCH010562117">
    <property type="protein sequence ID" value="CAG7831797.1"/>
    <property type="molecule type" value="Genomic_DNA"/>
</dbReference>
<evidence type="ECO:0000313" key="3">
    <source>
        <dbReference type="Proteomes" id="UP000708208"/>
    </source>
</evidence>
<comment type="caution">
    <text evidence="2">The sequence shown here is derived from an EMBL/GenBank/DDBJ whole genome shotgun (WGS) entry which is preliminary data.</text>
</comment>
<reference evidence="2" key="1">
    <citation type="submission" date="2021-06" db="EMBL/GenBank/DDBJ databases">
        <authorList>
            <person name="Hodson N. C."/>
            <person name="Mongue J. A."/>
            <person name="Jaron S. K."/>
        </authorList>
    </citation>
    <scope>NUCLEOTIDE SEQUENCE</scope>
</reference>
<sequence length="149" mass="16933">MNPTLSSFQIPGRNNQHARHVRKAYGTPLSAEKTTSLPQDLASLELNKFLFDHTKVIVGYPGESDAVVEVYLFENSRDVHVVEKNGKLLVIHQDPLPENLEAETYGRRRRQAESFRRGWQISRAPSGVRHRPIRRSEVPRNLSDPGLAL</sequence>
<gene>
    <name evidence="2" type="ORF">AFUS01_LOCUS41522</name>
</gene>